<sequence>MPFDQTDPGFRGPGPESVDHVAARRPRVVVLGDAVLDVWKWGRCHRLCREGPVPVVDVAETAKVPGAAANTAVNLAALGAQVQMVATVGDDDAGHDLRDALRRAGVGTDTVVADPARHTEVKVRVMADEQILLRYDEDCAPVPPDTTALLDALDTALAAADALLICDYGATLDDTIRDALCARRDSLPLLVLDAHAPARWQALRPDLVTPNAEEAAALLDTTAHTDHAQLFIDHRDELMARTGAAAVVVTLDKDGTVLLVDGKPAHRTWAVAVPENRSAGAGDTFVAALTAAVLDAMPLTGAVEFAQAAADVVLRSPGTAVCRCPDLRARLGGEGSGVLSRDQFIATVRRERAEGARVVFTNGCFDVLHAGHIACLNEAKSLGDILVVAVNSDSSVRRLKGPERPVNTAGDRCAVLAALSCVDHVTVFDEDTPAELLRATEPQLYVKGGDYSPDMLPETPVVTGYGGQVRVLNYLADHSTTTMIDRIRGRVGER</sequence>
<gene>
    <name evidence="11" type="ORF">DFR75_105218</name>
</gene>
<dbReference type="InterPro" id="IPR011914">
    <property type="entry name" value="RfaE_dom_II"/>
</dbReference>
<dbReference type="NCBIfam" id="TIGR02199">
    <property type="entry name" value="rfaE_dom_II"/>
    <property type="match status" value="1"/>
</dbReference>
<evidence type="ECO:0000259" key="9">
    <source>
        <dbReference type="Pfam" id="PF00294"/>
    </source>
</evidence>
<organism evidence="11 12">
    <name type="scientific">Nocardia ignorata</name>
    <dbReference type="NCBI Taxonomy" id="145285"/>
    <lineage>
        <taxon>Bacteria</taxon>
        <taxon>Bacillati</taxon>
        <taxon>Actinomycetota</taxon>
        <taxon>Actinomycetes</taxon>
        <taxon>Mycobacteriales</taxon>
        <taxon>Nocardiaceae</taxon>
        <taxon>Nocardia</taxon>
    </lineage>
</organism>
<evidence type="ECO:0000256" key="4">
    <source>
        <dbReference type="ARBA" id="ARBA00022741"/>
    </source>
</evidence>
<dbReference type="GO" id="GO:0005829">
    <property type="term" value="C:cytosol"/>
    <property type="evidence" value="ECO:0007669"/>
    <property type="project" value="TreeGrafter"/>
</dbReference>
<reference evidence="11 12" key="1">
    <citation type="submission" date="2019-03" db="EMBL/GenBank/DDBJ databases">
        <title>Genomic Encyclopedia of Type Strains, Phase IV (KMG-IV): sequencing the most valuable type-strain genomes for metagenomic binning, comparative biology and taxonomic classification.</title>
        <authorList>
            <person name="Goeker M."/>
        </authorList>
    </citation>
    <scope>NUCLEOTIDE SEQUENCE [LARGE SCALE GENOMIC DNA]</scope>
    <source>
        <strain evidence="11 12">DSM 44496</strain>
    </source>
</reference>
<evidence type="ECO:0000256" key="6">
    <source>
        <dbReference type="ARBA" id="ARBA00023268"/>
    </source>
</evidence>
<dbReference type="InterPro" id="IPR004821">
    <property type="entry name" value="Cyt_trans-like"/>
</dbReference>
<evidence type="ECO:0000256" key="7">
    <source>
        <dbReference type="ARBA" id="ARBA00023277"/>
    </source>
</evidence>
<evidence type="ECO:0000256" key="1">
    <source>
        <dbReference type="ARBA" id="ARBA00012519"/>
    </source>
</evidence>
<keyword evidence="12" id="KW-1185">Reference proteome</keyword>
<feature type="domain" description="Cytidyltransferase-like" evidence="10">
    <location>
        <begin position="360"/>
        <end position="455"/>
    </location>
</feature>
<dbReference type="NCBIfam" id="TIGR00125">
    <property type="entry name" value="cyt_tran_rel"/>
    <property type="match status" value="1"/>
</dbReference>
<dbReference type="SUPFAM" id="SSF52374">
    <property type="entry name" value="Nucleotidylyl transferase"/>
    <property type="match status" value="1"/>
</dbReference>
<keyword evidence="6" id="KW-0511">Multifunctional enzyme</keyword>
<dbReference type="GO" id="GO:0005524">
    <property type="term" value="F:ATP binding"/>
    <property type="evidence" value="ECO:0007669"/>
    <property type="project" value="UniProtKB-KW"/>
</dbReference>
<dbReference type="AlphaFoldDB" id="A0A4R6P783"/>
<dbReference type="EMBL" id="SNXK01000005">
    <property type="protein sequence ID" value="TDP32980.1"/>
    <property type="molecule type" value="Genomic_DNA"/>
</dbReference>
<dbReference type="EC" id="2.7.7.70" evidence="1"/>
<comment type="catalytic activity">
    <reaction evidence="8">
        <text>D-glycero-beta-D-manno-heptose 1-phosphate + ATP + H(+) = ADP-D-glycero-beta-D-manno-heptose + diphosphate</text>
        <dbReference type="Rhea" id="RHEA:27465"/>
        <dbReference type="ChEBI" id="CHEBI:15378"/>
        <dbReference type="ChEBI" id="CHEBI:30616"/>
        <dbReference type="ChEBI" id="CHEBI:33019"/>
        <dbReference type="ChEBI" id="CHEBI:59967"/>
        <dbReference type="ChEBI" id="CHEBI:61593"/>
        <dbReference type="EC" id="2.7.7.70"/>
    </reaction>
</comment>
<dbReference type="InterPro" id="IPR014729">
    <property type="entry name" value="Rossmann-like_a/b/a_fold"/>
</dbReference>
<dbReference type="GO" id="GO:0033785">
    <property type="term" value="F:heptose 7-phosphate kinase activity"/>
    <property type="evidence" value="ECO:0007669"/>
    <property type="project" value="TreeGrafter"/>
</dbReference>
<dbReference type="Gene3D" id="3.40.1190.20">
    <property type="match status" value="1"/>
</dbReference>
<feature type="domain" description="Carbohydrate kinase PfkB" evidence="9">
    <location>
        <begin position="28"/>
        <end position="322"/>
    </location>
</feature>
<keyword evidence="4" id="KW-0547">Nucleotide-binding</keyword>
<evidence type="ECO:0000259" key="10">
    <source>
        <dbReference type="Pfam" id="PF01467"/>
    </source>
</evidence>
<keyword evidence="3" id="KW-0548">Nucleotidyltransferase</keyword>
<dbReference type="Gene3D" id="3.40.50.620">
    <property type="entry name" value="HUPs"/>
    <property type="match status" value="1"/>
</dbReference>
<name>A0A4R6P783_NOCIG</name>
<evidence type="ECO:0000256" key="3">
    <source>
        <dbReference type="ARBA" id="ARBA00022695"/>
    </source>
</evidence>
<keyword evidence="2 11" id="KW-0808">Transferase</keyword>
<keyword evidence="7" id="KW-0119">Carbohydrate metabolism</keyword>
<evidence type="ECO:0000313" key="11">
    <source>
        <dbReference type="EMBL" id="TDP32980.1"/>
    </source>
</evidence>
<dbReference type="GO" id="GO:0016773">
    <property type="term" value="F:phosphotransferase activity, alcohol group as acceptor"/>
    <property type="evidence" value="ECO:0007669"/>
    <property type="project" value="InterPro"/>
</dbReference>
<protein>
    <recommendedName>
        <fullName evidence="1">D-glycero-beta-D-manno-heptose 1-phosphate adenylyltransferase</fullName>
        <ecNumber evidence="1">2.7.7.70</ecNumber>
    </recommendedName>
</protein>
<dbReference type="PANTHER" id="PTHR46969:SF1">
    <property type="entry name" value="BIFUNCTIONAL PROTEIN HLDE"/>
    <property type="match status" value="1"/>
</dbReference>
<accession>A0A4R6P783</accession>
<dbReference type="GO" id="GO:0033786">
    <property type="term" value="F:heptose-1-phosphate adenylyltransferase activity"/>
    <property type="evidence" value="ECO:0007669"/>
    <property type="project" value="TreeGrafter"/>
</dbReference>
<evidence type="ECO:0000313" key="12">
    <source>
        <dbReference type="Proteomes" id="UP000295087"/>
    </source>
</evidence>
<evidence type="ECO:0000256" key="2">
    <source>
        <dbReference type="ARBA" id="ARBA00022679"/>
    </source>
</evidence>
<dbReference type="InterPro" id="IPR029056">
    <property type="entry name" value="Ribokinase-like"/>
</dbReference>
<dbReference type="SUPFAM" id="SSF53613">
    <property type="entry name" value="Ribokinase-like"/>
    <property type="match status" value="1"/>
</dbReference>
<comment type="caution">
    <text evidence="11">The sequence shown here is derived from an EMBL/GenBank/DDBJ whole genome shotgun (WGS) entry which is preliminary data.</text>
</comment>
<dbReference type="RefSeq" id="WP_067489736.1">
    <property type="nucleotide sequence ID" value="NZ_SNXK01000005.1"/>
</dbReference>
<dbReference type="PANTHER" id="PTHR46969">
    <property type="entry name" value="BIFUNCTIONAL PROTEIN HLDE"/>
    <property type="match status" value="1"/>
</dbReference>
<evidence type="ECO:0000256" key="5">
    <source>
        <dbReference type="ARBA" id="ARBA00022840"/>
    </source>
</evidence>
<proteinExistence type="predicted"/>
<evidence type="ECO:0000256" key="8">
    <source>
        <dbReference type="ARBA" id="ARBA00047428"/>
    </source>
</evidence>
<dbReference type="Pfam" id="PF01467">
    <property type="entry name" value="CTP_transf_like"/>
    <property type="match status" value="1"/>
</dbReference>
<dbReference type="Pfam" id="PF00294">
    <property type="entry name" value="PfkB"/>
    <property type="match status" value="1"/>
</dbReference>
<keyword evidence="5" id="KW-0067">ATP-binding</keyword>
<keyword evidence="11" id="KW-0418">Kinase</keyword>
<dbReference type="Proteomes" id="UP000295087">
    <property type="component" value="Unassembled WGS sequence"/>
</dbReference>
<dbReference type="InterPro" id="IPR011611">
    <property type="entry name" value="PfkB_dom"/>
</dbReference>